<feature type="transmembrane region" description="Helical" evidence="6">
    <location>
        <begin position="60"/>
        <end position="93"/>
    </location>
</feature>
<feature type="transmembrane region" description="Helical" evidence="6">
    <location>
        <begin position="105"/>
        <end position="133"/>
    </location>
</feature>
<evidence type="ECO:0000256" key="1">
    <source>
        <dbReference type="ARBA" id="ARBA00000085"/>
    </source>
</evidence>
<reference evidence="7 8" key="1">
    <citation type="submission" date="2020-04" db="EMBL/GenBank/DDBJ databases">
        <title>Antimicrobial susceptibility and clonality of vaginal-derived multi-drug resistant Mobiluncus isolates in China.</title>
        <authorList>
            <person name="Zhang X."/>
        </authorList>
    </citation>
    <scope>NUCLEOTIDE SEQUENCE [LARGE SCALE GENOMIC DNA]</scope>
    <source>
        <strain evidence="7 8">12</strain>
    </source>
</reference>
<dbReference type="Gene3D" id="3.30.565.10">
    <property type="entry name" value="Histidine kinase-like ATPase, C-terminal domain"/>
    <property type="match status" value="1"/>
</dbReference>
<dbReference type="GO" id="GO:0000160">
    <property type="term" value="P:phosphorelay signal transduction system"/>
    <property type="evidence" value="ECO:0007669"/>
    <property type="project" value="UniProtKB-KW"/>
</dbReference>
<dbReference type="Proteomes" id="UP000575397">
    <property type="component" value="Unassembled WGS sequence"/>
</dbReference>
<dbReference type="InterPro" id="IPR050482">
    <property type="entry name" value="Sensor_HK_TwoCompSys"/>
</dbReference>
<proteinExistence type="predicted"/>
<name>A0A7Y0URE9_9ACTO</name>
<dbReference type="EC" id="2.7.13.3" evidence="2"/>
<keyword evidence="6" id="KW-0472">Membrane</keyword>
<evidence type="ECO:0000313" key="8">
    <source>
        <dbReference type="Proteomes" id="UP000575397"/>
    </source>
</evidence>
<gene>
    <name evidence="7" type="ORF">HHJ77_00175</name>
</gene>
<keyword evidence="3" id="KW-0808">Transferase</keyword>
<keyword evidence="6" id="KW-1133">Transmembrane helix</keyword>
<organism evidence="7 8">
    <name type="scientific">Mobiluncus mulieris</name>
    <dbReference type="NCBI Taxonomy" id="2052"/>
    <lineage>
        <taxon>Bacteria</taxon>
        <taxon>Bacillati</taxon>
        <taxon>Actinomycetota</taxon>
        <taxon>Actinomycetes</taxon>
        <taxon>Actinomycetales</taxon>
        <taxon>Actinomycetaceae</taxon>
        <taxon>Mobiluncus</taxon>
    </lineage>
</organism>
<evidence type="ECO:0000256" key="2">
    <source>
        <dbReference type="ARBA" id="ARBA00012438"/>
    </source>
</evidence>
<evidence type="ECO:0000256" key="6">
    <source>
        <dbReference type="SAM" id="Phobius"/>
    </source>
</evidence>
<keyword evidence="4 7" id="KW-0418">Kinase</keyword>
<dbReference type="PANTHER" id="PTHR24421:SF10">
    <property type="entry name" value="NITRATE_NITRITE SENSOR PROTEIN NARQ"/>
    <property type="match status" value="1"/>
</dbReference>
<evidence type="ECO:0000313" key="7">
    <source>
        <dbReference type="EMBL" id="NMX02389.1"/>
    </source>
</evidence>
<feature type="transmembrane region" description="Helical" evidence="6">
    <location>
        <begin position="28"/>
        <end position="48"/>
    </location>
</feature>
<dbReference type="AlphaFoldDB" id="A0A7Y0URE9"/>
<keyword evidence="6" id="KW-0812">Transmembrane</keyword>
<evidence type="ECO:0000256" key="3">
    <source>
        <dbReference type="ARBA" id="ARBA00022679"/>
    </source>
</evidence>
<protein>
    <recommendedName>
        <fullName evidence="2">histidine kinase</fullName>
        <ecNumber evidence="2">2.7.13.3</ecNumber>
    </recommendedName>
</protein>
<keyword evidence="5" id="KW-0902">Two-component regulatory system</keyword>
<evidence type="ECO:0000256" key="4">
    <source>
        <dbReference type="ARBA" id="ARBA00022777"/>
    </source>
</evidence>
<accession>A0A7Y0URE9</accession>
<evidence type="ECO:0000256" key="5">
    <source>
        <dbReference type="ARBA" id="ARBA00023012"/>
    </source>
</evidence>
<comment type="catalytic activity">
    <reaction evidence="1">
        <text>ATP + protein L-histidine = ADP + protein N-phospho-L-histidine.</text>
        <dbReference type="EC" id="2.7.13.3"/>
    </reaction>
</comment>
<feature type="transmembrane region" description="Helical" evidence="6">
    <location>
        <begin position="145"/>
        <end position="165"/>
    </location>
</feature>
<dbReference type="PANTHER" id="PTHR24421">
    <property type="entry name" value="NITRATE/NITRITE SENSOR PROTEIN NARX-RELATED"/>
    <property type="match status" value="1"/>
</dbReference>
<dbReference type="GO" id="GO:0004673">
    <property type="term" value="F:protein histidine kinase activity"/>
    <property type="evidence" value="ECO:0007669"/>
    <property type="project" value="UniProtKB-EC"/>
</dbReference>
<dbReference type="InterPro" id="IPR036890">
    <property type="entry name" value="HATPase_C_sf"/>
</dbReference>
<comment type="caution">
    <text evidence="7">The sequence shown here is derived from an EMBL/GenBank/DDBJ whole genome shotgun (WGS) entry which is preliminary data.</text>
</comment>
<sequence length="380" mass="42748">MTLEESRLEWLFSRFTRNSTIWLQTRGIGYRAAYLLMSAFMVVYELIPRVFLSSLNEPEVWMIVIFGIELALAAWLGVVGDLIYIGVFFAYGFTEHSNLLSMPGFGINLIVVVWLIQHWNLRALTLLAAMVALNTWQDKDPGRRIIGELFIVALVLAIGYSLRFITDRARKTERQLMKSRQSAAAIREELARQLHDTIAKDLAQVAISVENLATTHPELAAETAPIVTLAREAAGRIRPLIMNLNAKATPPSLNQAIRDSRTMLHTRGLTLKIDPEAELDKQLTRQTIQTAALFVRECATNALKYSENDTDVDLLIDLDGDTISLMMANTISSTPVPPQYTSGYGLVNLQSRIEGEGGKMLFTRRNDRWIINAIIPRRFS</sequence>
<dbReference type="EMBL" id="JABCUS010000001">
    <property type="protein sequence ID" value="NMX02389.1"/>
    <property type="molecule type" value="Genomic_DNA"/>
</dbReference>